<evidence type="ECO:0000313" key="2">
    <source>
        <dbReference type="Proteomes" id="UP000095287"/>
    </source>
</evidence>
<dbReference type="WBParaSite" id="L893_g21172.t1">
    <property type="protein sequence ID" value="L893_g21172.t1"/>
    <property type="gene ID" value="L893_g21172"/>
</dbReference>
<accession>A0A1I7YYP5</accession>
<protein>
    <submittedName>
        <fullName evidence="3">Uncharacterized protein</fullName>
    </submittedName>
</protein>
<evidence type="ECO:0000256" key="1">
    <source>
        <dbReference type="SAM" id="MobiDB-lite"/>
    </source>
</evidence>
<sequence length="138" mass="15732">MSDVLRSPDSNCLDKCNLSHCRVERQISRTWRGRGAALTFGSSAAYSAGIATIRRKRSNPIWAIKELDGTREEAKQKGPEGNEASRDQRAQLNSRPRGLGIKEQANGEIRDVPSARVPRHEWRYLSHYKPKARYDLLW</sequence>
<keyword evidence="2" id="KW-1185">Reference proteome</keyword>
<feature type="compositionally biased region" description="Basic and acidic residues" evidence="1">
    <location>
        <begin position="67"/>
        <end position="89"/>
    </location>
</feature>
<dbReference type="Proteomes" id="UP000095287">
    <property type="component" value="Unplaced"/>
</dbReference>
<name>A0A1I7YYP5_9BILA</name>
<organism evidence="2 3">
    <name type="scientific">Steinernema glaseri</name>
    <dbReference type="NCBI Taxonomy" id="37863"/>
    <lineage>
        <taxon>Eukaryota</taxon>
        <taxon>Metazoa</taxon>
        <taxon>Ecdysozoa</taxon>
        <taxon>Nematoda</taxon>
        <taxon>Chromadorea</taxon>
        <taxon>Rhabditida</taxon>
        <taxon>Tylenchina</taxon>
        <taxon>Panagrolaimomorpha</taxon>
        <taxon>Strongyloidoidea</taxon>
        <taxon>Steinernematidae</taxon>
        <taxon>Steinernema</taxon>
    </lineage>
</organism>
<feature type="region of interest" description="Disordered" evidence="1">
    <location>
        <begin position="67"/>
        <end position="111"/>
    </location>
</feature>
<reference evidence="3" key="1">
    <citation type="submission" date="2016-11" db="UniProtKB">
        <authorList>
            <consortium name="WormBaseParasite"/>
        </authorList>
    </citation>
    <scope>IDENTIFICATION</scope>
</reference>
<dbReference type="AlphaFoldDB" id="A0A1I7YYP5"/>
<proteinExistence type="predicted"/>
<evidence type="ECO:0000313" key="3">
    <source>
        <dbReference type="WBParaSite" id="L893_g21172.t1"/>
    </source>
</evidence>